<dbReference type="InterPro" id="IPR014284">
    <property type="entry name" value="RNA_pol_sigma-70_dom"/>
</dbReference>
<dbReference type="SUPFAM" id="SSF88946">
    <property type="entry name" value="Sigma2 domain of RNA polymerase sigma factors"/>
    <property type="match status" value="1"/>
</dbReference>
<dbReference type="NCBIfam" id="TIGR02937">
    <property type="entry name" value="sigma70-ECF"/>
    <property type="match status" value="1"/>
</dbReference>
<gene>
    <name evidence="6" type="ORF">ACFOWM_02900</name>
</gene>
<evidence type="ECO:0000313" key="6">
    <source>
        <dbReference type="EMBL" id="MFC4261815.1"/>
    </source>
</evidence>
<keyword evidence="3" id="KW-0238">DNA-binding</keyword>
<dbReference type="InterPro" id="IPR013325">
    <property type="entry name" value="RNA_pol_sigma_r2"/>
</dbReference>
<dbReference type="PANTHER" id="PTHR43133">
    <property type="entry name" value="RNA POLYMERASE ECF-TYPE SIGMA FACTO"/>
    <property type="match status" value="1"/>
</dbReference>
<feature type="domain" description="RNA polymerase sigma-70 region 2" evidence="5">
    <location>
        <begin position="25"/>
        <end position="94"/>
    </location>
</feature>
<name>A0ABV8QNF4_9BACT</name>
<keyword evidence="1" id="KW-0805">Transcription regulation</keyword>
<keyword evidence="7" id="KW-1185">Reference proteome</keyword>
<evidence type="ECO:0000256" key="1">
    <source>
        <dbReference type="ARBA" id="ARBA00023015"/>
    </source>
</evidence>
<keyword evidence="2" id="KW-0731">Sigma factor</keyword>
<dbReference type="Proteomes" id="UP001595907">
    <property type="component" value="Unassembled WGS sequence"/>
</dbReference>
<keyword evidence="4" id="KW-0804">Transcription</keyword>
<accession>A0ABV8QNF4</accession>
<evidence type="ECO:0000259" key="5">
    <source>
        <dbReference type="Pfam" id="PF04542"/>
    </source>
</evidence>
<evidence type="ECO:0000256" key="4">
    <source>
        <dbReference type="ARBA" id="ARBA00023163"/>
    </source>
</evidence>
<dbReference type="Gene3D" id="1.10.1740.10">
    <property type="match status" value="1"/>
</dbReference>
<dbReference type="InterPro" id="IPR039425">
    <property type="entry name" value="RNA_pol_sigma-70-like"/>
</dbReference>
<comment type="caution">
    <text evidence="6">The sequence shown here is derived from an EMBL/GenBank/DDBJ whole genome shotgun (WGS) entry which is preliminary data.</text>
</comment>
<dbReference type="EMBL" id="JBHSCZ010000001">
    <property type="protein sequence ID" value="MFC4261815.1"/>
    <property type="molecule type" value="Genomic_DNA"/>
</dbReference>
<organism evidence="6 7">
    <name type="scientific">Ferruginibacter yonginensis</name>
    <dbReference type="NCBI Taxonomy" id="1310416"/>
    <lineage>
        <taxon>Bacteria</taxon>
        <taxon>Pseudomonadati</taxon>
        <taxon>Bacteroidota</taxon>
        <taxon>Chitinophagia</taxon>
        <taxon>Chitinophagales</taxon>
        <taxon>Chitinophagaceae</taxon>
        <taxon>Ferruginibacter</taxon>
    </lineage>
</organism>
<evidence type="ECO:0000256" key="3">
    <source>
        <dbReference type="ARBA" id="ARBA00023125"/>
    </source>
</evidence>
<dbReference type="InterPro" id="IPR007627">
    <property type="entry name" value="RNA_pol_sigma70_r2"/>
</dbReference>
<proteinExistence type="predicted"/>
<sequence>MSTIEQDKILIEGIAREDKKAIEQLYKAHYTMIQSMVLANAGSKDDAADLFQETVIVLFEKLKTGQFELQSLLKTYLYSIARRLWLKKLQQQQRYTHQNEHIEETIPVDDDVEHHQQLQNNFVMMEAAMDKIGEPCKSLLQAYYLQKKHMNVIATEFGYTNADNAKTQKYKCLVRLKKLFFAQYKNNS</sequence>
<evidence type="ECO:0000313" key="7">
    <source>
        <dbReference type="Proteomes" id="UP001595907"/>
    </source>
</evidence>
<protein>
    <submittedName>
        <fullName evidence="6">RNA polymerase sigma factor</fullName>
    </submittedName>
</protein>
<evidence type="ECO:0000256" key="2">
    <source>
        <dbReference type="ARBA" id="ARBA00023082"/>
    </source>
</evidence>
<reference evidence="7" key="1">
    <citation type="journal article" date="2019" name="Int. J. Syst. Evol. Microbiol.">
        <title>The Global Catalogue of Microorganisms (GCM) 10K type strain sequencing project: providing services to taxonomists for standard genome sequencing and annotation.</title>
        <authorList>
            <consortium name="The Broad Institute Genomics Platform"/>
            <consortium name="The Broad Institute Genome Sequencing Center for Infectious Disease"/>
            <person name="Wu L."/>
            <person name="Ma J."/>
        </authorList>
    </citation>
    <scope>NUCLEOTIDE SEQUENCE [LARGE SCALE GENOMIC DNA]</scope>
    <source>
        <strain evidence="7">CECT 8289</strain>
    </source>
</reference>
<dbReference type="Pfam" id="PF04542">
    <property type="entry name" value="Sigma70_r2"/>
    <property type="match status" value="1"/>
</dbReference>
<dbReference type="PANTHER" id="PTHR43133:SF8">
    <property type="entry name" value="RNA POLYMERASE SIGMA FACTOR HI_1459-RELATED"/>
    <property type="match status" value="1"/>
</dbReference>
<dbReference type="RefSeq" id="WP_379706844.1">
    <property type="nucleotide sequence ID" value="NZ_JBHSCZ010000001.1"/>
</dbReference>